<sequence>MSTNEELPYLQVFTPLTFTSTISILPREDLDGAKPLMQKHAISVSSSPPGLFAARVEMTVNTKTLSVSELSVPQLDPSARRELQPFVQRIIHGGNHNSALTRNVSVITWAMGEWVRLATRRARFWCAVERELTSPKGIAKCMRQMKKSNNKRRKVGRGRPPAGDADTDTDGEDNDELEEKTAVEKKNHFSRADLMRYMGKNSFDLDLPGLGSEASEEQPSVRIQWKIELDWTGEARSKIGLFVAAPAKWHGNDKGRKSLAGIPAMFDQLIRKDEDPMDAVKTVVALLAGDGRS</sequence>
<accession>M7SZN3</accession>
<evidence type="ECO:0000313" key="3">
    <source>
        <dbReference type="Proteomes" id="UP000012174"/>
    </source>
</evidence>
<dbReference type="eggNOG" id="ENOG502S1V6">
    <property type="taxonomic scope" value="Eukaryota"/>
</dbReference>
<protein>
    <submittedName>
        <fullName evidence="2">Uncharacterized protein</fullName>
    </submittedName>
</protein>
<dbReference type="AlphaFoldDB" id="M7SZN3"/>
<evidence type="ECO:0000256" key="1">
    <source>
        <dbReference type="SAM" id="MobiDB-lite"/>
    </source>
</evidence>
<reference evidence="3" key="1">
    <citation type="journal article" date="2013" name="Genome Announc.">
        <title>Draft genome sequence of the grapevine dieback fungus Eutypa lata UCR-EL1.</title>
        <authorList>
            <person name="Blanco-Ulate B."/>
            <person name="Rolshausen P.E."/>
            <person name="Cantu D."/>
        </authorList>
    </citation>
    <scope>NUCLEOTIDE SEQUENCE [LARGE SCALE GENOMIC DNA]</scope>
    <source>
        <strain evidence="3">UCR-EL1</strain>
    </source>
</reference>
<dbReference type="OrthoDB" id="4160836at2759"/>
<dbReference type="Proteomes" id="UP000012174">
    <property type="component" value="Unassembled WGS sequence"/>
</dbReference>
<proteinExistence type="predicted"/>
<gene>
    <name evidence="2" type="ORF">UCREL1_2953</name>
</gene>
<dbReference type="OMA" id="FWCAVER"/>
<dbReference type="EMBL" id="KB705980">
    <property type="protein sequence ID" value="EMR70008.1"/>
    <property type="molecule type" value="Genomic_DNA"/>
</dbReference>
<keyword evidence="3" id="KW-1185">Reference proteome</keyword>
<evidence type="ECO:0000313" key="2">
    <source>
        <dbReference type="EMBL" id="EMR70008.1"/>
    </source>
</evidence>
<dbReference type="KEGG" id="ela:UCREL1_2953"/>
<feature type="region of interest" description="Disordered" evidence="1">
    <location>
        <begin position="145"/>
        <end position="179"/>
    </location>
</feature>
<organism evidence="2 3">
    <name type="scientific">Eutypa lata (strain UCR-EL1)</name>
    <name type="common">Grapevine dieback disease fungus</name>
    <name type="synonym">Eutypa armeniacae</name>
    <dbReference type="NCBI Taxonomy" id="1287681"/>
    <lineage>
        <taxon>Eukaryota</taxon>
        <taxon>Fungi</taxon>
        <taxon>Dikarya</taxon>
        <taxon>Ascomycota</taxon>
        <taxon>Pezizomycotina</taxon>
        <taxon>Sordariomycetes</taxon>
        <taxon>Xylariomycetidae</taxon>
        <taxon>Xylariales</taxon>
        <taxon>Diatrypaceae</taxon>
        <taxon>Eutypa</taxon>
    </lineage>
</organism>
<dbReference type="HOGENOM" id="CLU_066295_0_0_1"/>
<name>M7SZN3_EUTLA</name>
<feature type="compositionally biased region" description="Acidic residues" evidence="1">
    <location>
        <begin position="165"/>
        <end position="178"/>
    </location>
</feature>
<feature type="compositionally biased region" description="Basic residues" evidence="1">
    <location>
        <begin position="145"/>
        <end position="157"/>
    </location>
</feature>